<sequence>MEDRSKCRREGKRKGQLRQEHPRIEKRQHKEVAKLQLKPFRLRRTPISKPLKWMKYQGSFIV</sequence>
<feature type="compositionally biased region" description="Basic and acidic residues" evidence="1">
    <location>
        <begin position="17"/>
        <end position="27"/>
    </location>
</feature>
<proteinExistence type="predicted"/>
<reference evidence="2" key="1">
    <citation type="journal article" date="2015" name="MBio">
        <title>Eco-Evolutionary Dynamics of Episomes among Ecologically Cohesive Bacterial Populations.</title>
        <authorList>
            <person name="Xue H."/>
            <person name="Cordero O.X."/>
            <person name="Camas F.M."/>
            <person name="Trimble W."/>
            <person name="Meyer F."/>
            <person name="Guglielmini J."/>
            <person name="Rocha E.P."/>
            <person name="Polz M.F."/>
        </authorList>
    </citation>
    <scope>NUCLEOTIDE SEQUENCE</scope>
    <source>
        <strain evidence="2">FF_249</strain>
    </source>
</reference>
<organism evidence="2">
    <name type="scientific">Vibrio tasmaniensis</name>
    <dbReference type="NCBI Taxonomy" id="212663"/>
    <lineage>
        <taxon>Bacteria</taxon>
        <taxon>Pseudomonadati</taxon>
        <taxon>Pseudomonadota</taxon>
        <taxon>Gammaproteobacteria</taxon>
        <taxon>Vibrionales</taxon>
        <taxon>Vibrionaceae</taxon>
        <taxon>Vibrio</taxon>
    </lineage>
</organism>
<dbReference type="AlphaFoldDB" id="A0A0H3ZJY8"/>
<name>A0A0H3ZJY8_9VIBR</name>
<accession>A0A0H3ZJY8</accession>
<evidence type="ECO:0000313" key="2">
    <source>
        <dbReference type="EMBL" id="AKN36220.1"/>
    </source>
</evidence>
<feature type="region of interest" description="Disordered" evidence="1">
    <location>
        <begin position="1"/>
        <end position="27"/>
    </location>
</feature>
<evidence type="ECO:0000256" key="1">
    <source>
        <dbReference type="SAM" id="MobiDB-lite"/>
    </source>
</evidence>
<dbReference type="EMBL" id="KP795477">
    <property type="protein sequence ID" value="AKN36220.1"/>
    <property type="molecule type" value="Genomic_DNA"/>
</dbReference>
<protein>
    <submittedName>
        <fullName evidence="2">Uncharacterized protein</fullName>
    </submittedName>
</protein>
<feature type="compositionally biased region" description="Basic residues" evidence="1">
    <location>
        <begin position="1"/>
        <end position="16"/>
    </location>
</feature>